<dbReference type="EMBL" id="CP118734">
    <property type="protein sequence ID" value="WNY49602.1"/>
    <property type="molecule type" value="Genomic_DNA"/>
</dbReference>
<protein>
    <submittedName>
        <fullName evidence="9">Multidrug efflux MFS transporter</fullName>
    </submittedName>
</protein>
<evidence type="ECO:0000256" key="1">
    <source>
        <dbReference type="ARBA" id="ARBA00004651"/>
    </source>
</evidence>
<evidence type="ECO:0000256" key="3">
    <source>
        <dbReference type="ARBA" id="ARBA00022475"/>
    </source>
</evidence>
<feature type="transmembrane region" description="Helical" evidence="7">
    <location>
        <begin position="14"/>
        <end position="37"/>
    </location>
</feature>
<keyword evidence="6 7" id="KW-0472">Membrane</keyword>
<evidence type="ECO:0000256" key="6">
    <source>
        <dbReference type="ARBA" id="ARBA00023136"/>
    </source>
</evidence>
<dbReference type="PANTHER" id="PTHR43414">
    <property type="entry name" value="MULTIDRUG RESISTANCE PROTEIN MDTG"/>
    <property type="match status" value="1"/>
</dbReference>
<evidence type="ECO:0000256" key="2">
    <source>
        <dbReference type="ARBA" id="ARBA00022448"/>
    </source>
</evidence>
<keyword evidence="2" id="KW-0813">Transport</keyword>
<dbReference type="RefSeq" id="WP_248054700.1">
    <property type="nucleotide sequence ID" value="NZ_CP118734.1"/>
</dbReference>
<dbReference type="PRINTS" id="PR01035">
    <property type="entry name" value="TCRTETA"/>
</dbReference>
<evidence type="ECO:0000256" key="5">
    <source>
        <dbReference type="ARBA" id="ARBA00022989"/>
    </source>
</evidence>
<comment type="subcellular location">
    <subcellularLocation>
        <location evidence="1">Cell membrane</location>
        <topology evidence="1">Multi-pass membrane protein</topology>
    </subcellularLocation>
</comment>
<feature type="transmembrane region" description="Helical" evidence="7">
    <location>
        <begin position="49"/>
        <end position="73"/>
    </location>
</feature>
<dbReference type="AlphaFoldDB" id="A0AA96VIH2"/>
<feature type="transmembrane region" description="Helical" evidence="7">
    <location>
        <begin position="250"/>
        <end position="272"/>
    </location>
</feature>
<dbReference type="InterPro" id="IPR011701">
    <property type="entry name" value="MFS"/>
</dbReference>
<reference evidence="9 10" key="1">
    <citation type="submission" date="2023-02" db="EMBL/GenBank/DDBJ databases">
        <title>Streptococcus sp. Genome Sequencing and Assembly.</title>
        <authorList>
            <person name="Shore S.M."/>
            <person name="Nicholson T.L."/>
        </authorList>
    </citation>
    <scope>NUCLEOTIDE SEQUENCE [LARGE SCALE GENOMIC DNA]</scope>
    <source>
        <strain evidence="9 10">29892</strain>
    </source>
</reference>
<keyword evidence="3" id="KW-1003">Cell membrane</keyword>
<feature type="domain" description="Major facilitator superfamily (MFS) profile" evidence="8">
    <location>
        <begin position="11"/>
        <end position="396"/>
    </location>
</feature>
<keyword evidence="10" id="KW-1185">Reference proteome</keyword>
<feature type="transmembrane region" description="Helical" evidence="7">
    <location>
        <begin position="85"/>
        <end position="107"/>
    </location>
</feature>
<dbReference type="Proteomes" id="UP001301526">
    <property type="component" value="Chromosome"/>
</dbReference>
<organism evidence="9 10">
    <name type="scientific">Streptococcus iners subsp. hyiners</name>
    <dbReference type="NCBI Taxonomy" id="3028083"/>
    <lineage>
        <taxon>Bacteria</taxon>
        <taxon>Bacillati</taxon>
        <taxon>Bacillota</taxon>
        <taxon>Bacilli</taxon>
        <taxon>Lactobacillales</taxon>
        <taxon>Streptococcaceae</taxon>
        <taxon>Streptococcus</taxon>
        <taxon>Streptococcus iners</taxon>
    </lineage>
</organism>
<dbReference type="SUPFAM" id="SSF103473">
    <property type="entry name" value="MFS general substrate transporter"/>
    <property type="match status" value="1"/>
</dbReference>
<dbReference type="PROSITE" id="PS50850">
    <property type="entry name" value="MFS"/>
    <property type="match status" value="1"/>
</dbReference>
<evidence type="ECO:0000313" key="9">
    <source>
        <dbReference type="EMBL" id="WNY49602.1"/>
    </source>
</evidence>
<proteinExistence type="predicted"/>
<evidence type="ECO:0000256" key="7">
    <source>
        <dbReference type="SAM" id="Phobius"/>
    </source>
</evidence>
<feature type="transmembrane region" description="Helical" evidence="7">
    <location>
        <begin position="284"/>
        <end position="303"/>
    </location>
</feature>
<dbReference type="Pfam" id="PF07690">
    <property type="entry name" value="MFS_1"/>
    <property type="match status" value="1"/>
</dbReference>
<dbReference type="InterPro" id="IPR036259">
    <property type="entry name" value="MFS_trans_sf"/>
</dbReference>
<feature type="transmembrane region" description="Helical" evidence="7">
    <location>
        <begin position="372"/>
        <end position="390"/>
    </location>
</feature>
<feature type="transmembrane region" description="Helical" evidence="7">
    <location>
        <begin position="216"/>
        <end position="238"/>
    </location>
</feature>
<dbReference type="InterPro" id="IPR020846">
    <property type="entry name" value="MFS_dom"/>
</dbReference>
<keyword evidence="4 7" id="KW-0812">Transmembrane</keyword>
<dbReference type="GO" id="GO:0022857">
    <property type="term" value="F:transmembrane transporter activity"/>
    <property type="evidence" value="ECO:0007669"/>
    <property type="project" value="InterPro"/>
</dbReference>
<sequence length="402" mass="43673">MEEGSSYWQRNMKVAWLGNFLAGASFTLVMPFISVFVEELGVAAGQVEYYAGLAVSANAFAAAVMAPIWGSLADRYGRKPMMVRAAFAMIFTMGGMAFVPNVFWLIVLRVLNGVFTGYIPNATALIASQVPKDKTGYALGTLSTGAVAGNLIGPTLGGILAEMFGVHNVFLLVGLLYALVVLLTVFYIREDFVPVKKEDTLSIRQVFEQVKDRQMLVGLFVTSMIIIAAAQAVVPILTLYVRHLGQTDNLLFVAGFIISLPGMASLVTSGYLGKLGDKIGNHRLLLMALTYSLLINVLCVFAQNPFQLGLLRFLYGFGTGALLPSVNSLLTKLTPKEGISRIFSYNQIFNNLGSVVGPMMGSAVAAQLGYDWVFYLSSGLVLFNLLWSLANFRNYLKVRDVS</sequence>
<evidence type="ECO:0000313" key="10">
    <source>
        <dbReference type="Proteomes" id="UP001301526"/>
    </source>
</evidence>
<keyword evidence="5 7" id="KW-1133">Transmembrane helix</keyword>
<dbReference type="GO" id="GO:0005886">
    <property type="term" value="C:plasma membrane"/>
    <property type="evidence" value="ECO:0007669"/>
    <property type="project" value="UniProtKB-SubCell"/>
</dbReference>
<name>A0AA96VIH2_9STRE</name>
<feature type="transmembrane region" description="Helical" evidence="7">
    <location>
        <begin position="169"/>
        <end position="188"/>
    </location>
</feature>
<dbReference type="InterPro" id="IPR001958">
    <property type="entry name" value="Tet-R_TetA/multi-R_MdtG-like"/>
</dbReference>
<accession>A0AA96VIH2</accession>
<dbReference type="CDD" id="cd17391">
    <property type="entry name" value="MFS_MdtG_MDR_like"/>
    <property type="match status" value="1"/>
</dbReference>
<evidence type="ECO:0000259" key="8">
    <source>
        <dbReference type="PROSITE" id="PS50850"/>
    </source>
</evidence>
<feature type="transmembrane region" description="Helical" evidence="7">
    <location>
        <begin position="309"/>
        <end position="330"/>
    </location>
</feature>
<gene>
    <name evidence="9" type="ORF">PW220_02885</name>
</gene>
<evidence type="ECO:0000256" key="4">
    <source>
        <dbReference type="ARBA" id="ARBA00022692"/>
    </source>
</evidence>
<dbReference type="PANTHER" id="PTHR43414:SF6">
    <property type="entry name" value="MULTIDRUG RESISTANCE PROTEIN MDTG"/>
    <property type="match status" value="1"/>
</dbReference>
<dbReference type="Gene3D" id="1.20.1250.20">
    <property type="entry name" value="MFS general substrate transporter like domains"/>
    <property type="match status" value="1"/>
</dbReference>
<dbReference type="Gene3D" id="1.20.1720.10">
    <property type="entry name" value="Multidrug resistance protein D"/>
    <property type="match status" value="1"/>
</dbReference>